<organism evidence="1 2">
    <name type="scientific">Citrus sinensis</name>
    <name type="common">Sweet orange</name>
    <name type="synonym">Citrus aurantium var. sinensis</name>
    <dbReference type="NCBI Taxonomy" id="2711"/>
    <lineage>
        <taxon>Eukaryota</taxon>
        <taxon>Viridiplantae</taxon>
        <taxon>Streptophyta</taxon>
        <taxon>Embryophyta</taxon>
        <taxon>Tracheophyta</taxon>
        <taxon>Spermatophyta</taxon>
        <taxon>Magnoliopsida</taxon>
        <taxon>eudicotyledons</taxon>
        <taxon>Gunneridae</taxon>
        <taxon>Pentapetalae</taxon>
        <taxon>rosids</taxon>
        <taxon>malvids</taxon>
        <taxon>Sapindales</taxon>
        <taxon>Rutaceae</taxon>
        <taxon>Aurantioideae</taxon>
        <taxon>Citrus</taxon>
    </lineage>
</organism>
<reference evidence="2" key="1">
    <citation type="journal article" date="2023" name="Hortic. Res.">
        <title>A chromosome-level phased genome enabling allele-level studies in sweet orange: a case study on citrus Huanglongbing tolerance.</title>
        <authorList>
            <person name="Wu B."/>
            <person name="Yu Q."/>
            <person name="Deng Z."/>
            <person name="Duan Y."/>
            <person name="Luo F."/>
            <person name="Gmitter F. Jr."/>
        </authorList>
    </citation>
    <scope>NUCLEOTIDE SEQUENCE [LARGE SCALE GENOMIC DNA]</scope>
    <source>
        <strain evidence="2">cv. Valencia</strain>
    </source>
</reference>
<protein>
    <submittedName>
        <fullName evidence="1">Maternal effect embryo arrest 22</fullName>
    </submittedName>
</protein>
<name>A0ACB8NDP4_CITSI</name>
<keyword evidence="2" id="KW-1185">Reference proteome</keyword>
<comment type="caution">
    <text evidence="1">The sequence shown here is derived from an EMBL/GenBank/DDBJ whole genome shotgun (WGS) entry which is preliminary data.</text>
</comment>
<evidence type="ECO:0000313" key="1">
    <source>
        <dbReference type="EMBL" id="KAH9796012.1"/>
    </source>
</evidence>
<dbReference type="EMBL" id="CM039171">
    <property type="protein sequence ID" value="KAH9796012.1"/>
    <property type="molecule type" value="Genomic_DNA"/>
</dbReference>
<gene>
    <name evidence="1" type="ORF">KPL71_005403</name>
</gene>
<accession>A0ACB8NDP4</accession>
<proteinExistence type="predicted"/>
<dbReference type="Proteomes" id="UP000829398">
    <property type="component" value="Chromosome 2"/>
</dbReference>
<evidence type="ECO:0000313" key="2">
    <source>
        <dbReference type="Proteomes" id="UP000829398"/>
    </source>
</evidence>
<sequence>MATDISAKPEASNPCCRVWEDKYKKSQGNRTALRQALKLFEQQLDKIQAENLSLKKVSISIYKFCVRSACQEEKACAEVEKKGREEVSAAKVSLENEISALKSEISILQRKKGGSNAQSIEEVKLLDIRVTENEREIKRLKGEVEKEKIRAESEKKNAEVEKKRAAEAWKCVEAEKGKAEEERRRANIEGKKAEEYKLQLEALRKEAVDAKSKLVLESSKLGDMTKKLESEKQKVSKEKKRANNEGKKAEEYIIQLEALRKEAGDAKLMLVSEASKSEAVSKKLEAEKQMVCKERQRANIEGKKAEEYRLQLEALRREADDAKSMLGSEASKSEALRKKLEAEKQMLSKEREHAHLEMAKAEDQRKLAEASRKQAEEEKCHAERLSQQLEEAGQRIVELQKEINDLVSGHSVETHGCKPDTDAGFLKMKNGSKVNTLQKVGEEPNLSLEIMKFEEASRRCGVDKEKSVGGKELSDLEMIKPQEHRKVVQGKCLAADHLSQQLEEARGRIDELQKQIHDLHSSRKSFDASAIQVDKYVDSGKAKLLKKQLKFEKMQVKHAKQVAKLEKDRNIILHQELGRLKVDFAQFLHRLDTVDQCFSSNTEGTDNLGNVKVRDTTNMQILKLKESLPVRMYLQSENELQKHCCTGVAASSPLRQTIQQIAPSLALSGGICSESMSGIDSKDPKLESLLGGSSRKMFQSSAINSSSASFSDRQLMGSQERGAFSFTTSSKLMNAQATNSSMSDEINRVRFDGKPAVDAEISVRSPLKIGAAGKVNGPSRKRKRLLHTVESIELLHSEDRKLHLQIEEKLSDLHNILNKQLDKTLEEANYRVANNQDAFKHDQFPKKRRVSQEENLGIQHSCDSGEMNKTANLDAKVHEKTLGPANDLIGTAQACTEGITDTVISRHETMMNFEEFADGDYMKLLDLDNPADEECYRAAMEFPLSPTLPEIEFQALETFDINKFEPLAEETFYGGLSKEKENSVPSCSYDVIDVEINSNKLNYNVSRNSHNSLPCESEGPLDSFGVEVNSGNISLSAKQAGKACDNQALEKLLISDKCRSGDQGGEFPLASELGPAHDNIPRYFVVLSNIKDESSISRIYCATKSCMAQCSLVSQTEWILQKIMLALKMEEHLLSKERACVFLSLLLLNFSTIAEEKSRKSWNSDIILCLDSFASHFNAVMSDAEARRVFDELCLDELLSLIEDFLMEGKVMTCTDLSSETLSESNSKINILLDGVDTTWSSEAASASQLMAGSIILASIATATDCIGFICGASYNIFRKHTSDPSLVLMILHIFAYLGGEKIFTSGKYDLTMTVLKSIVMSLERGCSSVAANSSISLADEIQSKFHPCAECPFSKDAVSVEIVMSLLLEKLQSCAEARTVNVLFHNDQAEQTCQKPYCPLDINCGTSGSLNECKMSALQSKSVVNTTLCHVTDVLSLVELLSCIMSWDWTLSTVVPGLLRMLELPIAESFTFAIVILLGQIGRLGVAACGCEDKNVENLSNTLSAFLWHETTTRAGLPLQIAIVTALLGLISVDLGQVIEINSMCPSIASQSAVAGAIRKWFSSLSKEHQALSFSLFQSSALGPNVR</sequence>